<keyword evidence="12" id="KW-1185">Reference proteome</keyword>
<evidence type="ECO:0000256" key="3">
    <source>
        <dbReference type="ARBA" id="ARBA00022502"/>
    </source>
</evidence>
<keyword evidence="5" id="KW-0808">Transferase</keyword>
<organism evidence="11 12">
    <name type="scientific">Archangium lansingense</name>
    <dbReference type="NCBI Taxonomy" id="2995310"/>
    <lineage>
        <taxon>Bacteria</taxon>
        <taxon>Pseudomonadati</taxon>
        <taxon>Myxococcota</taxon>
        <taxon>Myxococcia</taxon>
        <taxon>Myxococcales</taxon>
        <taxon>Cystobacterineae</taxon>
        <taxon>Archangiaceae</taxon>
        <taxon>Archangium</taxon>
    </lineage>
</organism>
<dbReference type="PANTHER" id="PTHR12468:SF2">
    <property type="entry name" value="GPI MANNOSYLTRANSFERASE 2"/>
    <property type="match status" value="1"/>
</dbReference>
<keyword evidence="8 10" id="KW-1133">Transmembrane helix</keyword>
<gene>
    <name evidence="11" type="ORF">OV287_22775</name>
</gene>
<dbReference type="GO" id="GO:0016757">
    <property type="term" value="F:glycosyltransferase activity"/>
    <property type="evidence" value="ECO:0007669"/>
    <property type="project" value="UniProtKB-KW"/>
</dbReference>
<comment type="caution">
    <text evidence="11">The sequence shown here is derived from an EMBL/GenBank/DDBJ whole genome shotgun (WGS) entry which is preliminary data.</text>
</comment>
<keyword evidence="4 11" id="KW-0328">Glycosyltransferase</keyword>
<dbReference type="Proteomes" id="UP001207654">
    <property type="component" value="Unassembled WGS sequence"/>
</dbReference>
<feature type="transmembrane region" description="Helical" evidence="10">
    <location>
        <begin position="286"/>
        <end position="304"/>
    </location>
</feature>
<proteinExistence type="predicted"/>
<evidence type="ECO:0000313" key="12">
    <source>
        <dbReference type="Proteomes" id="UP001207654"/>
    </source>
</evidence>
<accession>A0ABT4A7Q8</accession>
<comment type="subcellular location">
    <subcellularLocation>
        <location evidence="1">Endoplasmic reticulum membrane</location>
        <topology evidence="1">Multi-pass membrane protein</topology>
    </subcellularLocation>
</comment>
<feature type="transmembrane region" description="Helical" evidence="10">
    <location>
        <begin position="354"/>
        <end position="375"/>
    </location>
</feature>
<evidence type="ECO:0000313" key="11">
    <source>
        <dbReference type="EMBL" id="MCY1077299.1"/>
    </source>
</evidence>
<feature type="transmembrane region" description="Helical" evidence="10">
    <location>
        <begin position="28"/>
        <end position="52"/>
    </location>
</feature>
<evidence type="ECO:0000256" key="8">
    <source>
        <dbReference type="ARBA" id="ARBA00022989"/>
    </source>
</evidence>
<protein>
    <submittedName>
        <fullName evidence="11">Mannosyltransferase family protein</fullName>
    </submittedName>
</protein>
<feature type="transmembrane region" description="Helical" evidence="10">
    <location>
        <begin position="311"/>
        <end position="334"/>
    </location>
</feature>
<name>A0ABT4A7Q8_9BACT</name>
<evidence type="ECO:0000256" key="7">
    <source>
        <dbReference type="ARBA" id="ARBA00022824"/>
    </source>
</evidence>
<feature type="transmembrane region" description="Helical" evidence="10">
    <location>
        <begin position="117"/>
        <end position="138"/>
    </location>
</feature>
<evidence type="ECO:0000256" key="1">
    <source>
        <dbReference type="ARBA" id="ARBA00004477"/>
    </source>
</evidence>
<evidence type="ECO:0000256" key="10">
    <source>
        <dbReference type="SAM" id="Phobius"/>
    </source>
</evidence>
<evidence type="ECO:0000256" key="4">
    <source>
        <dbReference type="ARBA" id="ARBA00022676"/>
    </source>
</evidence>
<dbReference type="Pfam" id="PF04188">
    <property type="entry name" value="Mannosyl_trans2"/>
    <property type="match status" value="1"/>
</dbReference>
<keyword evidence="7" id="KW-0256">Endoplasmic reticulum</keyword>
<dbReference type="InterPro" id="IPR007315">
    <property type="entry name" value="PIG-V/Gpi18"/>
</dbReference>
<sequence>MSTDVPVTGEPPPPATAWSRLRALGAQVAFPVGLFLFSRLALLLIARVSLVLDDRLHRPPYRSVGPVGLEAFCRWDCGWYSEIAQQGYTRPQATNFFPLLPLLGRLVRDVTGLSTEVSLVVVANIAGLLALVVLHRLFRELEGEDAARTALLLFTAYPFAFFHSAGYPESWMVFLTALAVALSLRGRHWSAGLTLGVAGLSRHLSLVAGLSLFFQQLRSRGGGVRALWHRDLLALLLPLLLTSLYFLYLWRTFGDPQLWWKVRASGWDGAWAGLGHWLRGNWAPEVSVYVAASFIPGAGALLLARHRRWWTLAAFAIPLMLVLWTVGLVGLGRYSAAVWPAFLPLGAWLSRQPALRGPVVLGFALFQGMLVFLFVHSYPIN</sequence>
<dbReference type="RefSeq" id="WP_267536142.1">
    <property type="nucleotide sequence ID" value="NZ_JAPNKA010000001.1"/>
</dbReference>
<keyword evidence="6 10" id="KW-0812">Transmembrane</keyword>
<dbReference type="EMBL" id="JAPNKA010000001">
    <property type="protein sequence ID" value="MCY1077299.1"/>
    <property type="molecule type" value="Genomic_DNA"/>
</dbReference>
<keyword evidence="3" id="KW-0337">GPI-anchor biosynthesis</keyword>
<keyword evidence="9 10" id="KW-0472">Membrane</keyword>
<evidence type="ECO:0000256" key="6">
    <source>
        <dbReference type="ARBA" id="ARBA00022692"/>
    </source>
</evidence>
<reference evidence="11 12" key="1">
    <citation type="submission" date="2022-11" db="EMBL/GenBank/DDBJ databases">
        <title>Minimal conservation of predation-associated metabolite biosynthetic gene clusters underscores biosynthetic potential of Myxococcota including descriptions for ten novel species: Archangium lansinium sp. nov., Myxococcus landrumus sp. nov., Nannocystis bai.</title>
        <authorList>
            <person name="Ahearne A."/>
            <person name="Stevens C."/>
            <person name="Phillips K."/>
        </authorList>
    </citation>
    <scope>NUCLEOTIDE SEQUENCE [LARGE SCALE GENOMIC DNA]</scope>
    <source>
        <strain evidence="11 12">MIWBW</strain>
    </source>
</reference>
<evidence type="ECO:0000256" key="5">
    <source>
        <dbReference type="ARBA" id="ARBA00022679"/>
    </source>
</evidence>
<comment type="pathway">
    <text evidence="2">Glycolipid biosynthesis; glycosylphosphatidylinositol-anchor biosynthesis.</text>
</comment>
<evidence type="ECO:0000256" key="2">
    <source>
        <dbReference type="ARBA" id="ARBA00004687"/>
    </source>
</evidence>
<evidence type="ECO:0000256" key="9">
    <source>
        <dbReference type="ARBA" id="ARBA00023136"/>
    </source>
</evidence>
<feature type="transmembrane region" description="Helical" evidence="10">
    <location>
        <begin position="232"/>
        <end position="250"/>
    </location>
</feature>
<dbReference type="PANTHER" id="PTHR12468">
    <property type="entry name" value="GPI MANNOSYLTRANSFERASE 2"/>
    <property type="match status" value="1"/>
</dbReference>